<dbReference type="EMBL" id="PXOG01000061">
    <property type="protein sequence ID" value="RGP78606.1"/>
    <property type="molecule type" value="Genomic_DNA"/>
</dbReference>
<protein>
    <recommendedName>
        <fullName evidence="8">Carboxylic ester hydrolase</fullName>
        <ecNumber evidence="8">3.1.1.-</ecNumber>
    </recommendedName>
</protein>
<evidence type="ECO:0000256" key="2">
    <source>
        <dbReference type="ARBA" id="ARBA00022487"/>
    </source>
</evidence>
<dbReference type="SUPFAM" id="SSF53474">
    <property type="entry name" value="alpha/beta-Hydrolases"/>
    <property type="match status" value="1"/>
</dbReference>
<reference evidence="9 10" key="1">
    <citation type="journal article" date="2018" name="PLoS Pathog.">
        <title>Evolution of structural diversity of trichothecenes, a family of toxins produced by plant pathogenic and entomopathogenic fungi.</title>
        <authorList>
            <person name="Proctor R.H."/>
            <person name="McCormick S.P."/>
            <person name="Kim H.S."/>
            <person name="Cardoza R.E."/>
            <person name="Stanley A.M."/>
            <person name="Lindo L."/>
            <person name="Kelly A."/>
            <person name="Brown D.W."/>
            <person name="Lee T."/>
            <person name="Vaughan M.M."/>
            <person name="Alexander N.J."/>
            <person name="Busman M."/>
            <person name="Gutierrez S."/>
        </authorList>
    </citation>
    <scope>NUCLEOTIDE SEQUENCE [LARGE SCALE GENOMIC DNA]</scope>
    <source>
        <strain evidence="9 10">NRRL 20695</strain>
    </source>
</reference>
<keyword evidence="5 8" id="KW-0378">Hydrolase</keyword>
<feature type="signal peptide" evidence="8">
    <location>
        <begin position="1"/>
        <end position="21"/>
    </location>
</feature>
<keyword evidence="6" id="KW-0106">Calcium</keyword>
<comment type="caution">
    <text evidence="9">The sequence shown here is derived from an EMBL/GenBank/DDBJ whole genome shotgun (WGS) entry which is preliminary data.</text>
</comment>
<evidence type="ECO:0000256" key="1">
    <source>
        <dbReference type="ARBA" id="ARBA00006249"/>
    </source>
</evidence>
<keyword evidence="10" id="KW-1185">Reference proteome</keyword>
<sequence>MAMKTLSRLLFFTGLLSSAAANDTTRQHPKAICEALKKPYIPGAEVISITSTELLNHTVPSFPGLLPEPVSGLNVCAVDVKLSHHGANDTVLVKVWMPLENWNGRFQANGGSGYAAGALDLTLAPTVKQGYSAASTDAGVGFNPQTPAPWALRPDGSVNQDTLVNFAYRSVQDVGLVGKAVTAQFYRCEPQYSYWNGCSTGGRQAMVAAQRYPDLFDGILAGAPAISWAAYVIAEQWPQVVMHEENTFPSPCELKAFTDAAVAACDDLDGVLDSVINDPDLCHFDPFRLVGQDAICDEGNITITESVARVVLKMLQGPFDDAGQPLWYGLNVGTALDILANTTTTASGERTGYSFFVNDAWIRYWVAKDPNYKLQDIDYTTLEKLFVESTREYDGVIGTDDPDLSTFQEMGGKLLMWHGLSDQIIFPQGTIDYRGRVERLMGGPAKVDQFFRLFLAPGVDHCAGTPSLGAVPIDPFGALVSWVEEKKAPAHLSAEVSGRRGGARIICPYPLTSSLGRAERGDAHEFSKGQWMQAAFSDPCLFHGILFAASSHLGVLRDERDNPVTLYHQRYATKLVLDHISTSKKVSETAIATVTLLWHYEESEIHKNGLRQMVAANGGLTSLALGGGFLPHLITLIDMGDAVLNASRPGFNTTESWQLPAAPISLLSTVLRRSNEELRASGIGTPLISLLRRVHRATVHFKCDVVAEPIDELTFDGLEMETPSSAAIRCAAKISLNALEHNLPFSSDINLALVEQLRSSIASLTQAGTNDVEVENEILVWACFTGAAAAREKSTWFLAKAGPVVMSLDQSQLHLFKIGATLLCAILQKLHGHEVA</sequence>
<dbReference type="AlphaFoldDB" id="A0A395T2A6"/>
<dbReference type="GO" id="GO:0030600">
    <property type="term" value="F:feruloyl esterase activity"/>
    <property type="evidence" value="ECO:0007669"/>
    <property type="project" value="UniProtKB-ARBA"/>
</dbReference>
<name>A0A395T2A6_9HYPO</name>
<dbReference type="PANTHER" id="PTHR33938:SF8">
    <property type="entry name" value="CARBOXYLIC ESTER HYDROLASE"/>
    <property type="match status" value="1"/>
</dbReference>
<keyword evidence="3" id="KW-0479">Metal-binding</keyword>
<organism evidence="9 10">
    <name type="scientific">Fusarium longipes</name>
    <dbReference type="NCBI Taxonomy" id="694270"/>
    <lineage>
        <taxon>Eukaryota</taxon>
        <taxon>Fungi</taxon>
        <taxon>Dikarya</taxon>
        <taxon>Ascomycota</taxon>
        <taxon>Pezizomycotina</taxon>
        <taxon>Sordariomycetes</taxon>
        <taxon>Hypocreomycetidae</taxon>
        <taxon>Hypocreales</taxon>
        <taxon>Nectriaceae</taxon>
        <taxon>Fusarium</taxon>
    </lineage>
</organism>
<keyword evidence="7" id="KW-1015">Disulfide bond</keyword>
<feature type="chain" id="PRO_5017106630" description="Carboxylic ester hydrolase" evidence="8">
    <location>
        <begin position="22"/>
        <end position="836"/>
    </location>
</feature>
<dbReference type="InterPro" id="IPR011118">
    <property type="entry name" value="Tannase/feruloyl_esterase"/>
</dbReference>
<evidence type="ECO:0000313" key="10">
    <source>
        <dbReference type="Proteomes" id="UP000266234"/>
    </source>
</evidence>
<dbReference type="Gene3D" id="3.40.50.1820">
    <property type="entry name" value="alpha/beta hydrolase"/>
    <property type="match status" value="1"/>
</dbReference>
<evidence type="ECO:0000256" key="4">
    <source>
        <dbReference type="ARBA" id="ARBA00022729"/>
    </source>
</evidence>
<evidence type="ECO:0000256" key="3">
    <source>
        <dbReference type="ARBA" id="ARBA00022723"/>
    </source>
</evidence>
<dbReference type="OrthoDB" id="3039123at2759"/>
<accession>A0A395T2A6</accession>
<dbReference type="InterPro" id="IPR029058">
    <property type="entry name" value="AB_hydrolase_fold"/>
</dbReference>
<keyword evidence="2" id="KW-0719">Serine esterase</keyword>
<evidence type="ECO:0000313" key="9">
    <source>
        <dbReference type="EMBL" id="RGP78606.1"/>
    </source>
</evidence>
<evidence type="ECO:0000256" key="8">
    <source>
        <dbReference type="RuleBase" id="RU361238"/>
    </source>
</evidence>
<evidence type="ECO:0000256" key="7">
    <source>
        <dbReference type="ARBA" id="ARBA00023157"/>
    </source>
</evidence>
<dbReference type="Pfam" id="PF07519">
    <property type="entry name" value="Tannase"/>
    <property type="match status" value="1"/>
</dbReference>
<evidence type="ECO:0000256" key="5">
    <source>
        <dbReference type="ARBA" id="ARBA00022801"/>
    </source>
</evidence>
<evidence type="ECO:0000256" key="6">
    <source>
        <dbReference type="ARBA" id="ARBA00022837"/>
    </source>
</evidence>
<keyword evidence="4 8" id="KW-0732">Signal</keyword>
<proteinExistence type="inferred from homology"/>
<comment type="similarity">
    <text evidence="1 8">Belongs to the tannase family.</text>
</comment>
<dbReference type="GO" id="GO:0046872">
    <property type="term" value="F:metal ion binding"/>
    <property type="evidence" value="ECO:0007669"/>
    <property type="project" value="UniProtKB-KW"/>
</dbReference>
<dbReference type="EC" id="3.1.1.-" evidence="8"/>
<gene>
    <name evidence="9" type="ORF">FLONG3_3228</name>
</gene>
<dbReference type="PANTHER" id="PTHR33938">
    <property type="entry name" value="FERULOYL ESTERASE B-RELATED"/>
    <property type="match status" value="1"/>
</dbReference>
<dbReference type="Proteomes" id="UP000266234">
    <property type="component" value="Unassembled WGS sequence"/>
</dbReference>
<dbReference type="STRING" id="694270.A0A395T2A6"/>